<evidence type="ECO:0000256" key="1">
    <source>
        <dbReference type="SAM" id="MobiDB-lite"/>
    </source>
</evidence>
<keyword evidence="4" id="KW-1185">Reference proteome</keyword>
<sequence length="187" mass="19392">MKVLRASRERDGRFPSRIPHIGHTCSSRPLPTIPPAALTLKEHENVKHKLAWLTAAFAAGAFGIAIALASSGTEDRPPVAAPQDQPAPPGHTAVGPQRTVYVAAAAGSSTSTQDELKAVRVAGSIPAGPTEATVVTDTDCAPDAAGVSHCLNELRLPGGRRLTVRHAHKMSEVACLTPGERVTVAPA</sequence>
<gene>
    <name evidence="3" type="ORF">SAMN02745716_2116</name>
</gene>
<keyword evidence="2" id="KW-0812">Transmembrane</keyword>
<dbReference type="OrthoDB" id="7916294at2"/>
<dbReference type="RefSeq" id="WP_093119049.1">
    <property type="nucleotide sequence ID" value="NZ_FNWJ01000003.1"/>
</dbReference>
<keyword evidence="2" id="KW-0472">Membrane</keyword>
<dbReference type="EMBL" id="FNWJ01000003">
    <property type="protein sequence ID" value="SEH16220.1"/>
    <property type="molecule type" value="Genomic_DNA"/>
</dbReference>
<dbReference type="Proteomes" id="UP000222056">
    <property type="component" value="Unassembled WGS sequence"/>
</dbReference>
<evidence type="ECO:0000313" key="4">
    <source>
        <dbReference type="Proteomes" id="UP000222056"/>
    </source>
</evidence>
<organism evidence="3 4">
    <name type="scientific">Thermoleophilum album</name>
    <dbReference type="NCBI Taxonomy" id="29539"/>
    <lineage>
        <taxon>Bacteria</taxon>
        <taxon>Bacillati</taxon>
        <taxon>Actinomycetota</taxon>
        <taxon>Thermoleophilia</taxon>
        <taxon>Thermoleophilales</taxon>
        <taxon>Thermoleophilaceae</taxon>
        <taxon>Thermoleophilum</taxon>
    </lineage>
</organism>
<proteinExistence type="predicted"/>
<reference evidence="4" key="1">
    <citation type="submission" date="2016-10" db="EMBL/GenBank/DDBJ databases">
        <authorList>
            <person name="Varghese N."/>
            <person name="Submissions S."/>
        </authorList>
    </citation>
    <scope>NUCLEOTIDE SEQUENCE [LARGE SCALE GENOMIC DNA]</scope>
    <source>
        <strain evidence="4">ATCC 35263</strain>
    </source>
</reference>
<feature type="transmembrane region" description="Helical" evidence="2">
    <location>
        <begin position="50"/>
        <end position="69"/>
    </location>
</feature>
<protein>
    <submittedName>
        <fullName evidence="3">Uncharacterized protein</fullName>
    </submittedName>
</protein>
<dbReference type="STRING" id="29539.SAMN02745716_2116"/>
<dbReference type="AlphaFoldDB" id="A0A1H6G0V5"/>
<accession>A0A1H6G0V5</accession>
<evidence type="ECO:0000256" key="2">
    <source>
        <dbReference type="SAM" id="Phobius"/>
    </source>
</evidence>
<evidence type="ECO:0000313" key="3">
    <source>
        <dbReference type="EMBL" id="SEH16220.1"/>
    </source>
</evidence>
<feature type="region of interest" description="Disordered" evidence="1">
    <location>
        <begin position="73"/>
        <end position="94"/>
    </location>
</feature>
<name>A0A1H6G0V5_THEAL</name>
<keyword evidence="2" id="KW-1133">Transmembrane helix</keyword>